<dbReference type="PANTHER" id="PTHR32089">
    <property type="entry name" value="METHYL-ACCEPTING CHEMOTAXIS PROTEIN MCPB"/>
    <property type="match status" value="1"/>
</dbReference>
<dbReference type="SUPFAM" id="SSF58104">
    <property type="entry name" value="Methyl-accepting chemotaxis protein (MCP) signaling domain"/>
    <property type="match status" value="1"/>
</dbReference>
<keyword evidence="7 8" id="KW-0807">Transducer</keyword>
<dbReference type="InterPro" id="IPR033479">
    <property type="entry name" value="dCache_1"/>
</dbReference>
<evidence type="ECO:0000256" key="2">
    <source>
        <dbReference type="ARBA" id="ARBA00022475"/>
    </source>
</evidence>
<dbReference type="Gene3D" id="3.30.450.20">
    <property type="entry name" value="PAS domain"/>
    <property type="match status" value="2"/>
</dbReference>
<evidence type="ECO:0000256" key="5">
    <source>
        <dbReference type="ARBA" id="ARBA00022989"/>
    </source>
</evidence>
<proteinExistence type="predicted"/>
<dbReference type="CDD" id="cd18773">
    <property type="entry name" value="PDC1_HK_sensor"/>
    <property type="match status" value="1"/>
</dbReference>
<comment type="caution">
    <text evidence="11">The sequence shown here is derived from an EMBL/GenBank/DDBJ whole genome shotgun (WGS) entry which is preliminary data.</text>
</comment>
<comment type="subcellular location">
    <subcellularLocation>
        <location evidence="1">Cell membrane</location>
        <topology evidence="1">Multi-pass membrane protein</topology>
    </subcellularLocation>
</comment>
<keyword evidence="6 9" id="KW-0472">Membrane</keyword>
<protein>
    <submittedName>
        <fullName evidence="11">Methyl-accepting chemotaxis protein</fullName>
    </submittedName>
</protein>
<organism evidence="11 12">
    <name type="scientific">Enterococcus lemanii</name>
    <dbReference type="NCBI Taxonomy" id="1159752"/>
    <lineage>
        <taxon>Bacteria</taxon>
        <taxon>Bacillati</taxon>
        <taxon>Bacillota</taxon>
        <taxon>Bacilli</taxon>
        <taxon>Lactobacillales</taxon>
        <taxon>Enterococcaceae</taxon>
        <taxon>Enterococcus</taxon>
    </lineage>
</organism>
<gene>
    <name evidence="11" type="ORF">ACFO5I_09140</name>
</gene>
<dbReference type="Gene3D" id="1.10.287.950">
    <property type="entry name" value="Methyl-accepting chemotaxis protein"/>
    <property type="match status" value="1"/>
</dbReference>
<dbReference type="InterPro" id="IPR029151">
    <property type="entry name" value="Sensor-like_sf"/>
</dbReference>
<evidence type="ECO:0000256" key="8">
    <source>
        <dbReference type="PROSITE-ProRule" id="PRU00284"/>
    </source>
</evidence>
<keyword evidence="4 9" id="KW-0812">Transmembrane</keyword>
<keyword evidence="5 9" id="KW-1133">Transmembrane helix</keyword>
<dbReference type="InterPro" id="IPR004089">
    <property type="entry name" value="MCPsignal_dom"/>
</dbReference>
<evidence type="ECO:0000256" key="1">
    <source>
        <dbReference type="ARBA" id="ARBA00004651"/>
    </source>
</evidence>
<feature type="transmembrane region" description="Helical" evidence="9">
    <location>
        <begin position="296"/>
        <end position="317"/>
    </location>
</feature>
<evidence type="ECO:0000256" key="9">
    <source>
        <dbReference type="SAM" id="Phobius"/>
    </source>
</evidence>
<dbReference type="SUPFAM" id="SSF103190">
    <property type="entry name" value="Sensory domain-like"/>
    <property type="match status" value="1"/>
</dbReference>
<dbReference type="PROSITE" id="PS50111">
    <property type="entry name" value="CHEMOTAXIS_TRANSDUC_2"/>
    <property type="match status" value="1"/>
</dbReference>
<name>A0ABV9MWH3_9ENTE</name>
<evidence type="ECO:0000256" key="3">
    <source>
        <dbReference type="ARBA" id="ARBA00022500"/>
    </source>
</evidence>
<feature type="transmembrane region" description="Helical" evidence="9">
    <location>
        <begin position="21"/>
        <end position="42"/>
    </location>
</feature>
<evidence type="ECO:0000256" key="7">
    <source>
        <dbReference type="ARBA" id="ARBA00023224"/>
    </source>
</evidence>
<dbReference type="PANTHER" id="PTHR32089:SF112">
    <property type="entry name" value="LYSOZYME-LIKE PROTEIN-RELATED"/>
    <property type="match status" value="1"/>
</dbReference>
<dbReference type="SMART" id="SM00283">
    <property type="entry name" value="MA"/>
    <property type="match status" value="1"/>
</dbReference>
<keyword evidence="3" id="KW-0145">Chemotaxis</keyword>
<dbReference type="Pfam" id="PF00015">
    <property type="entry name" value="MCPsignal"/>
    <property type="match status" value="1"/>
</dbReference>
<accession>A0ABV9MWH3</accession>
<dbReference type="Pfam" id="PF02743">
    <property type="entry name" value="dCache_1"/>
    <property type="match status" value="1"/>
</dbReference>
<evidence type="ECO:0000259" key="10">
    <source>
        <dbReference type="PROSITE" id="PS50111"/>
    </source>
</evidence>
<dbReference type="RefSeq" id="WP_239576019.1">
    <property type="nucleotide sequence ID" value="NZ_JAFBFD010000002.1"/>
</dbReference>
<keyword evidence="12" id="KW-1185">Reference proteome</keyword>
<feature type="domain" description="Methyl-accepting transducer" evidence="10">
    <location>
        <begin position="407"/>
        <end position="664"/>
    </location>
</feature>
<evidence type="ECO:0000256" key="6">
    <source>
        <dbReference type="ARBA" id="ARBA00023136"/>
    </source>
</evidence>
<dbReference type="Proteomes" id="UP001595969">
    <property type="component" value="Unassembled WGS sequence"/>
</dbReference>
<evidence type="ECO:0000256" key="4">
    <source>
        <dbReference type="ARBA" id="ARBA00022692"/>
    </source>
</evidence>
<reference evidence="12" key="1">
    <citation type="journal article" date="2019" name="Int. J. Syst. Evol. Microbiol.">
        <title>The Global Catalogue of Microorganisms (GCM) 10K type strain sequencing project: providing services to taxonomists for standard genome sequencing and annotation.</title>
        <authorList>
            <consortium name="The Broad Institute Genomics Platform"/>
            <consortium name="The Broad Institute Genome Sequencing Center for Infectious Disease"/>
            <person name="Wu L."/>
            <person name="Ma J."/>
        </authorList>
    </citation>
    <scope>NUCLEOTIDE SEQUENCE [LARGE SCALE GENOMIC DNA]</scope>
    <source>
        <strain evidence="12">CGMCC 1.19032</strain>
    </source>
</reference>
<evidence type="ECO:0000313" key="12">
    <source>
        <dbReference type="Proteomes" id="UP001595969"/>
    </source>
</evidence>
<evidence type="ECO:0000313" key="11">
    <source>
        <dbReference type="EMBL" id="MFC4719890.1"/>
    </source>
</evidence>
<sequence length="694" mass="77788">MKQIFKRTKNTKTRKNGKHSIFPLLSLALFLLALIPILAMLFSSLSLSKNLLKERNQLTQEAAATTVVKVRNSLFDSINTRMDEMVALRSFKDDFKASEIKKDLKTSTIGDSDITQLVYAMASGDFVTLHEVDDNYHPSEQAWYQNAVKNYGKTQRSAPYLSPKTNDFSVTISKAFQNNSGEIFVLAIDVSYTSINNIVKSLAIGRTGSAFVVSDTGMILSAASKSFIGKDFSQTEYFQRIAQTKELTGFIETVDQREYTGFYFDKGAKNSEDWVFVSIGVGEYQKETQAFTFSSLFILVIMLLFVIAFTFILVIFIREILFIFTKRFEQISHGELKSIQRLTKTNQARYTIKSWAIRTVYPKEDGNEIQQLVSKYNKMIVAIGQLIKKVQGESQQVASMSHSLLALSKQTDHATEEVVETINEIAEATGTQAQETQVSVQKIQDLSAVINELTENIHEMNLQSKESLTINQECMEVMDQVNMNWNDELQQMDTLVGGMSQMNHNVQNITKIIHVINDISYQTNLLALNASIEAARAGEFGKGFAVVAAEIRQLAEQSKQSTQDIETIIHEIQKQSVNMVEQTSKSVSGGEKQSLLIQNSIVASLEVFKRSQALIESVAQVENLTHKITTIQENVLARLENISAFTEENAAGTEEVSANAEEVLATMEEFVGHVAELETISEQLKDLSNQFHLE</sequence>
<dbReference type="EMBL" id="JBHSGS010000049">
    <property type="protein sequence ID" value="MFC4719890.1"/>
    <property type="molecule type" value="Genomic_DNA"/>
</dbReference>
<keyword evidence="2" id="KW-1003">Cell membrane</keyword>